<name>A0A183D947_9BILA</name>
<keyword evidence="2" id="KW-0479">Metal-binding</keyword>
<accession>A0A183D947</accession>
<dbReference type="AlphaFoldDB" id="A0A183D947"/>
<sequence length="83" mass="9688">LLNDLTKLPLKAVSIMDGGTQVKLIFTYENDQQAVFKPMRFGRDYESDPNHFYFSDFERHNAEVATFHIDKYVVLFLKNTGLK</sequence>
<dbReference type="GO" id="GO:0005794">
    <property type="term" value="C:Golgi apparatus"/>
    <property type="evidence" value="ECO:0007669"/>
    <property type="project" value="TreeGrafter"/>
</dbReference>
<keyword evidence="2" id="KW-0464">Manganese</keyword>
<keyword evidence="1" id="KW-0067">ATP-binding</keyword>
<feature type="binding site" evidence="1">
    <location>
        <position position="37"/>
    </location>
    <ligand>
        <name>ATP</name>
        <dbReference type="ChEBI" id="CHEBI:30616"/>
    </ligand>
</feature>
<keyword evidence="1" id="KW-0547">Nucleotide-binding</keyword>
<feature type="binding site" evidence="2">
    <location>
        <position position="58"/>
    </location>
    <ligand>
        <name>Mn(2+)</name>
        <dbReference type="ChEBI" id="CHEBI:29035"/>
    </ligand>
</feature>
<reference evidence="3" key="1">
    <citation type="submission" date="2016-06" db="UniProtKB">
        <authorList>
            <consortium name="WormBaseParasite"/>
        </authorList>
    </citation>
    <scope>IDENTIFICATION</scope>
</reference>
<feature type="binding site" evidence="1">
    <location>
        <position position="21"/>
    </location>
    <ligand>
        <name>ATP</name>
        <dbReference type="ChEBI" id="CHEBI:30616"/>
    </ligand>
</feature>
<comment type="cofactor">
    <cofactor evidence="2">
        <name>Mn(2+)</name>
        <dbReference type="ChEBI" id="CHEBI:29035"/>
    </cofactor>
</comment>
<evidence type="ECO:0000256" key="2">
    <source>
        <dbReference type="PIRSR" id="PIRSR624869-3"/>
    </source>
</evidence>
<proteinExistence type="predicted"/>
<dbReference type="GO" id="GO:0004674">
    <property type="term" value="F:protein serine/threonine kinase activity"/>
    <property type="evidence" value="ECO:0007669"/>
    <property type="project" value="TreeGrafter"/>
</dbReference>
<dbReference type="PANTHER" id="PTHR12450:SF22">
    <property type="entry name" value="EXTRACELLULAR SERINE_THREONINE PROTEIN CG31145"/>
    <property type="match status" value="1"/>
</dbReference>
<protein>
    <submittedName>
        <fullName evidence="3">Glycosaminoglycan xylosylkinase</fullName>
    </submittedName>
</protein>
<dbReference type="InterPro" id="IPR024869">
    <property type="entry name" value="FAM20"/>
</dbReference>
<organism evidence="3">
    <name type="scientific">Gongylonema pulchrum</name>
    <dbReference type="NCBI Taxonomy" id="637853"/>
    <lineage>
        <taxon>Eukaryota</taxon>
        <taxon>Metazoa</taxon>
        <taxon>Ecdysozoa</taxon>
        <taxon>Nematoda</taxon>
        <taxon>Chromadorea</taxon>
        <taxon>Rhabditida</taxon>
        <taxon>Spirurina</taxon>
        <taxon>Spiruromorpha</taxon>
        <taxon>Spiruroidea</taxon>
        <taxon>Gongylonematidae</taxon>
        <taxon>Gongylonema</taxon>
    </lineage>
</organism>
<evidence type="ECO:0000313" key="3">
    <source>
        <dbReference type="WBParaSite" id="GPUH_0000524501-mRNA-1"/>
    </source>
</evidence>
<dbReference type="GO" id="GO:0005524">
    <property type="term" value="F:ATP binding"/>
    <property type="evidence" value="ECO:0007669"/>
    <property type="project" value="UniProtKB-KW"/>
</dbReference>
<dbReference type="GO" id="GO:0046872">
    <property type="term" value="F:metal ion binding"/>
    <property type="evidence" value="ECO:0007669"/>
    <property type="project" value="UniProtKB-KW"/>
</dbReference>
<dbReference type="PANTHER" id="PTHR12450">
    <property type="entry name" value="DENTIN MATRIX PROTEIN 4 PROTEIN FAM20"/>
    <property type="match status" value="1"/>
</dbReference>
<feature type="binding site" evidence="1">
    <location>
        <position position="58"/>
    </location>
    <ligand>
        <name>ATP</name>
        <dbReference type="ChEBI" id="CHEBI:30616"/>
    </ligand>
</feature>
<evidence type="ECO:0000256" key="1">
    <source>
        <dbReference type="PIRSR" id="PIRSR624869-2"/>
    </source>
</evidence>
<dbReference type="WBParaSite" id="GPUH_0000524501-mRNA-1">
    <property type="protein sequence ID" value="GPUH_0000524501-mRNA-1"/>
    <property type="gene ID" value="GPUH_0000524501"/>
</dbReference>